<evidence type="ECO:0000256" key="1">
    <source>
        <dbReference type="ARBA" id="ARBA00022741"/>
    </source>
</evidence>
<dbReference type="InterPro" id="IPR027417">
    <property type="entry name" value="P-loop_NTPase"/>
</dbReference>
<comment type="caution">
    <text evidence="4">The sequence shown here is derived from an EMBL/GenBank/DDBJ whole genome shotgun (WGS) entry which is preliminary data.</text>
</comment>
<gene>
    <name evidence="4" type="ORF">KUTeg_008087</name>
</gene>
<dbReference type="Gene3D" id="3.40.50.620">
    <property type="entry name" value="HUPs"/>
    <property type="match status" value="1"/>
</dbReference>
<evidence type="ECO:0000313" key="5">
    <source>
        <dbReference type="Proteomes" id="UP001217089"/>
    </source>
</evidence>
<evidence type="ECO:0000259" key="3">
    <source>
        <dbReference type="Pfam" id="PF01467"/>
    </source>
</evidence>
<dbReference type="CDD" id="cd02164">
    <property type="entry name" value="PPAT_CoAS"/>
    <property type="match status" value="1"/>
</dbReference>
<sequence length="541" mass="61871">MYQTGLLVLTRPFANLRQNIPSMLQQVEKLVENTLYIHIQPTTQTSTSKPHDIFKLRHVSCSTDFRSVMREFYSTSASICTHLDVRILLGHVTKHQNNELWETGYNLKKSCDIVLFDDEKYVSKDKNLQNQLADYLVQNFKMKSIPNFDILKESAQDNLLHDVDSTQGEMLNLYDYVCLGGTFDRLHVGHKMMLGEACLLCKSCLTCGVTEQNMNKKKTLLELIQPIDERISVVVNFIEDVKPTIKHKVVPISDMFGPTITDPDLQCIVLSPETQKGGGIINQEREKKGMQKLDEYVIEIVEDICHNEYEEMKVSSSSLRKRILGTLIKPVVQKDDIPSVPYLIGVTGSVCSGKSSICKRLEGLGATLVNCDLLGHKVYVKGMLAYDKLIEEFGREIIGEDGEINRKALGEIVFSNPEKLNFLNNTVWPEIRRLAKEEIIQHKSEGKKVIVLEAALLLEAGWDDLVHEVWTAIIPRDEAIKRMIDRNRFSETEAAKRVDSQMSNEERWQKSNVVLCSLWEYEYTQQQVEKAWQLLQKRCSL</sequence>
<proteinExistence type="inferred from homology"/>
<evidence type="ECO:0000313" key="4">
    <source>
        <dbReference type="EMBL" id="KAJ8313526.1"/>
    </source>
</evidence>
<dbReference type="HAMAP" id="MF_00376">
    <property type="entry name" value="Dephospho_CoA_kinase"/>
    <property type="match status" value="1"/>
</dbReference>
<dbReference type="PANTHER" id="PTHR10695">
    <property type="entry name" value="DEPHOSPHO-COA KINASE-RELATED"/>
    <property type="match status" value="1"/>
</dbReference>
<name>A0ABQ9FBA4_TEGGR</name>
<keyword evidence="5" id="KW-1185">Reference proteome</keyword>
<organism evidence="4 5">
    <name type="scientific">Tegillarca granosa</name>
    <name type="common">Malaysian cockle</name>
    <name type="synonym">Anadara granosa</name>
    <dbReference type="NCBI Taxonomy" id="220873"/>
    <lineage>
        <taxon>Eukaryota</taxon>
        <taxon>Metazoa</taxon>
        <taxon>Spiralia</taxon>
        <taxon>Lophotrochozoa</taxon>
        <taxon>Mollusca</taxon>
        <taxon>Bivalvia</taxon>
        <taxon>Autobranchia</taxon>
        <taxon>Pteriomorphia</taxon>
        <taxon>Arcoida</taxon>
        <taxon>Arcoidea</taxon>
        <taxon>Arcidae</taxon>
        <taxon>Tegillarca</taxon>
    </lineage>
</organism>
<reference evidence="4 5" key="1">
    <citation type="submission" date="2022-12" db="EMBL/GenBank/DDBJ databases">
        <title>Chromosome-level genome of Tegillarca granosa.</title>
        <authorList>
            <person name="Kim J."/>
        </authorList>
    </citation>
    <scope>NUCLEOTIDE SEQUENCE [LARGE SCALE GENOMIC DNA]</scope>
    <source>
        <strain evidence="4">Teg-2019</strain>
        <tissue evidence="4">Adductor muscle</tissue>
    </source>
</reference>
<dbReference type="PROSITE" id="PS51219">
    <property type="entry name" value="DPCK"/>
    <property type="match status" value="1"/>
</dbReference>
<keyword evidence="1" id="KW-0547">Nucleotide-binding</keyword>
<dbReference type="SUPFAM" id="SSF52374">
    <property type="entry name" value="Nucleotidylyl transferase"/>
    <property type="match status" value="1"/>
</dbReference>
<dbReference type="Pfam" id="PF01467">
    <property type="entry name" value="CTP_transf_like"/>
    <property type="match status" value="1"/>
</dbReference>
<dbReference type="SUPFAM" id="SSF52540">
    <property type="entry name" value="P-loop containing nucleoside triphosphate hydrolases"/>
    <property type="match status" value="1"/>
</dbReference>
<dbReference type="PANTHER" id="PTHR10695:SF46">
    <property type="entry name" value="BIFUNCTIONAL COENZYME A SYNTHASE-RELATED"/>
    <property type="match status" value="1"/>
</dbReference>
<dbReference type="NCBIfam" id="TIGR00152">
    <property type="entry name" value="dephospho-CoA kinase"/>
    <property type="match status" value="1"/>
</dbReference>
<dbReference type="Pfam" id="PF01121">
    <property type="entry name" value="CoaE"/>
    <property type="match status" value="1"/>
</dbReference>
<evidence type="ECO:0000256" key="2">
    <source>
        <dbReference type="ARBA" id="ARBA00022840"/>
    </source>
</evidence>
<dbReference type="CDD" id="cd02022">
    <property type="entry name" value="DPCK"/>
    <property type="match status" value="1"/>
</dbReference>
<dbReference type="InterPro" id="IPR001977">
    <property type="entry name" value="Depp_CoAkinase"/>
</dbReference>
<protein>
    <recommendedName>
        <fullName evidence="3">Cytidyltransferase-like domain-containing protein</fullName>
    </recommendedName>
</protein>
<feature type="domain" description="Cytidyltransferase-like" evidence="3">
    <location>
        <begin position="179"/>
        <end position="322"/>
    </location>
</feature>
<dbReference type="EMBL" id="JARBDR010000342">
    <property type="protein sequence ID" value="KAJ8313526.1"/>
    <property type="molecule type" value="Genomic_DNA"/>
</dbReference>
<keyword evidence="2" id="KW-0067">ATP-binding</keyword>
<accession>A0ABQ9FBA4</accession>
<dbReference type="InterPro" id="IPR004821">
    <property type="entry name" value="Cyt_trans-like"/>
</dbReference>
<dbReference type="InterPro" id="IPR014729">
    <property type="entry name" value="Rossmann-like_a/b/a_fold"/>
</dbReference>
<dbReference type="Proteomes" id="UP001217089">
    <property type="component" value="Unassembled WGS sequence"/>
</dbReference>
<dbReference type="Gene3D" id="3.40.50.300">
    <property type="entry name" value="P-loop containing nucleotide triphosphate hydrolases"/>
    <property type="match status" value="1"/>
</dbReference>